<comment type="caution">
    <text evidence="2">The sequence shown here is derived from an EMBL/GenBank/DDBJ whole genome shotgun (WGS) entry which is preliminary data.</text>
</comment>
<accession>A0A542ZKU0</accession>
<feature type="region of interest" description="Disordered" evidence="1">
    <location>
        <begin position="1"/>
        <end position="81"/>
    </location>
</feature>
<dbReference type="EMBL" id="VFOQ01000001">
    <property type="protein sequence ID" value="TQL60956.1"/>
    <property type="molecule type" value="Genomic_DNA"/>
</dbReference>
<reference evidence="2 3" key="1">
    <citation type="submission" date="2019-06" db="EMBL/GenBank/DDBJ databases">
        <title>Sequencing the genomes of 1000 actinobacteria strains.</title>
        <authorList>
            <person name="Klenk H.-P."/>
        </authorList>
    </citation>
    <scope>NUCLEOTIDE SEQUENCE [LARGE SCALE GENOMIC DNA]</scope>
    <source>
        <strain evidence="2 3">DSM 18082</strain>
    </source>
</reference>
<feature type="compositionally biased region" description="Low complexity" evidence="1">
    <location>
        <begin position="1"/>
        <end position="21"/>
    </location>
</feature>
<organism evidence="2 3">
    <name type="scientific">Oryzihumus leptocrescens</name>
    <dbReference type="NCBI Taxonomy" id="297536"/>
    <lineage>
        <taxon>Bacteria</taxon>
        <taxon>Bacillati</taxon>
        <taxon>Actinomycetota</taxon>
        <taxon>Actinomycetes</taxon>
        <taxon>Micrococcales</taxon>
        <taxon>Intrasporangiaceae</taxon>
        <taxon>Oryzihumus</taxon>
    </lineage>
</organism>
<proteinExistence type="predicted"/>
<evidence type="ECO:0000256" key="1">
    <source>
        <dbReference type="SAM" id="MobiDB-lite"/>
    </source>
</evidence>
<name>A0A542ZKU0_9MICO</name>
<sequence length="81" mass="8557">MRTKTLQPAEAPAAPLEQATPAEPPADELADQMLLSAAADAQVEPEAGASTRSWSVPNPKPKATPKVEPRPRAWTSTGRVD</sequence>
<evidence type="ECO:0000313" key="2">
    <source>
        <dbReference type="EMBL" id="TQL60956.1"/>
    </source>
</evidence>
<dbReference type="AlphaFoldDB" id="A0A542ZKU0"/>
<protein>
    <submittedName>
        <fullName evidence="2">Uncharacterized protein</fullName>
    </submittedName>
</protein>
<gene>
    <name evidence="2" type="ORF">FB474_2359</name>
</gene>
<dbReference type="Proteomes" id="UP000319514">
    <property type="component" value="Unassembled WGS sequence"/>
</dbReference>
<keyword evidence="3" id="KW-1185">Reference proteome</keyword>
<evidence type="ECO:0000313" key="3">
    <source>
        <dbReference type="Proteomes" id="UP000319514"/>
    </source>
</evidence>